<dbReference type="KEGG" id="add:HUW48_09585"/>
<comment type="similarity">
    <text evidence="1">Belongs to the glycosyl hydrolase 16 family.</text>
</comment>
<dbReference type="SUPFAM" id="SSF49899">
    <property type="entry name" value="Concanavalin A-like lectins/glucanases"/>
    <property type="match status" value="1"/>
</dbReference>
<dbReference type="EMBL" id="CP055153">
    <property type="protein sequence ID" value="QMU31505.1"/>
    <property type="molecule type" value="Genomic_DNA"/>
</dbReference>
<organism evidence="3 4">
    <name type="scientific">Adhaeribacter radiodurans</name>
    <dbReference type="NCBI Taxonomy" id="2745197"/>
    <lineage>
        <taxon>Bacteria</taxon>
        <taxon>Pseudomonadati</taxon>
        <taxon>Bacteroidota</taxon>
        <taxon>Cytophagia</taxon>
        <taxon>Cytophagales</taxon>
        <taxon>Hymenobacteraceae</taxon>
        <taxon>Adhaeribacter</taxon>
    </lineage>
</organism>
<sequence length="279" mass="31195">MLCAVAVSAQNPKPKATNQHVVFFDDFSGPKLDRSKWNVIVTGFHVNNEQQAYVDSSATIYISHKAEAAGANNGVLVIEPKYSLGFVTKDGKKFDFLSGRLDTRKKVEFQYGTAAARMKLPEGAGFWPAFWAMGDGRWPDIGEIDIMENVGEPDWTGVALHGPGYSGETPLVNKGFLKRGNDITKWHVYSVDWTKDSLIFKVDDVIVYRATRPMVEHYGRWSYDNPKYLIVNLALGGAYPFKTNGVKNPYNGIPETTVQKIKEGKGKVLVDWVKITKRL</sequence>
<dbReference type="PROSITE" id="PS51762">
    <property type="entry name" value="GH16_2"/>
    <property type="match status" value="1"/>
</dbReference>
<evidence type="ECO:0000313" key="4">
    <source>
        <dbReference type="Proteomes" id="UP000514509"/>
    </source>
</evidence>
<dbReference type="InterPro" id="IPR013320">
    <property type="entry name" value="ConA-like_dom_sf"/>
</dbReference>
<dbReference type="InterPro" id="IPR000757">
    <property type="entry name" value="Beta-glucanase-like"/>
</dbReference>
<dbReference type="GO" id="GO:0004553">
    <property type="term" value="F:hydrolase activity, hydrolyzing O-glycosyl compounds"/>
    <property type="evidence" value="ECO:0007669"/>
    <property type="project" value="InterPro"/>
</dbReference>
<dbReference type="Proteomes" id="UP000514509">
    <property type="component" value="Chromosome"/>
</dbReference>
<reference evidence="3 4" key="1">
    <citation type="submission" date="2020-06" db="EMBL/GenBank/DDBJ databases">
        <authorList>
            <person name="Hwang Y.J."/>
        </authorList>
    </citation>
    <scope>NUCLEOTIDE SEQUENCE [LARGE SCALE GENOMIC DNA]</scope>
    <source>
        <strain evidence="3 4">KUDC8001</strain>
    </source>
</reference>
<proteinExistence type="inferred from homology"/>
<evidence type="ECO:0000259" key="2">
    <source>
        <dbReference type="PROSITE" id="PS51762"/>
    </source>
</evidence>
<dbReference type="GO" id="GO:0005975">
    <property type="term" value="P:carbohydrate metabolic process"/>
    <property type="evidence" value="ECO:0007669"/>
    <property type="project" value="InterPro"/>
</dbReference>
<dbReference type="PANTHER" id="PTHR10963">
    <property type="entry name" value="GLYCOSYL HYDROLASE-RELATED"/>
    <property type="match status" value="1"/>
</dbReference>
<accession>A0A7L7LG61</accession>
<dbReference type="AlphaFoldDB" id="A0A7L7LG61"/>
<dbReference type="CDD" id="cd08023">
    <property type="entry name" value="GH16_laminarinase_like"/>
    <property type="match status" value="1"/>
</dbReference>
<feature type="domain" description="GH16" evidence="2">
    <location>
        <begin position="6"/>
        <end position="279"/>
    </location>
</feature>
<dbReference type="PANTHER" id="PTHR10963:SF55">
    <property type="entry name" value="GLYCOSIDE HYDROLASE FAMILY 16 PROTEIN"/>
    <property type="match status" value="1"/>
</dbReference>
<dbReference type="Gene3D" id="2.60.120.200">
    <property type="match status" value="1"/>
</dbReference>
<evidence type="ECO:0000313" key="3">
    <source>
        <dbReference type="EMBL" id="QMU31505.1"/>
    </source>
</evidence>
<name>A0A7L7LG61_9BACT</name>
<evidence type="ECO:0000256" key="1">
    <source>
        <dbReference type="ARBA" id="ARBA00006865"/>
    </source>
</evidence>
<protein>
    <submittedName>
        <fullName evidence="3">Glycoside hydrolase family 16 protein</fullName>
    </submittedName>
</protein>
<dbReference type="Pfam" id="PF00722">
    <property type="entry name" value="Glyco_hydro_16"/>
    <property type="match status" value="1"/>
</dbReference>
<keyword evidence="4" id="KW-1185">Reference proteome</keyword>
<dbReference type="InterPro" id="IPR050546">
    <property type="entry name" value="Glycosyl_Hydrlase_16"/>
</dbReference>
<gene>
    <name evidence="3" type="ORF">HUW48_09585</name>
</gene>
<reference evidence="3 4" key="2">
    <citation type="submission" date="2020-08" db="EMBL/GenBank/DDBJ databases">
        <title>Adhaeribacter dokdonensis sp. nov., isolated from the rhizosphere of Elymus tsukushiensis, a plant native to the Dokdo Islands, Republic of Korea.</title>
        <authorList>
            <person name="Ghim S.Y."/>
        </authorList>
    </citation>
    <scope>NUCLEOTIDE SEQUENCE [LARGE SCALE GENOMIC DNA]</scope>
    <source>
        <strain evidence="3 4">KUDC8001</strain>
    </source>
</reference>
<keyword evidence="3" id="KW-0378">Hydrolase</keyword>